<dbReference type="AlphaFoldDB" id="A0A2P4XZW4"/>
<evidence type="ECO:0000256" key="1">
    <source>
        <dbReference type="SAM" id="MobiDB-lite"/>
    </source>
</evidence>
<dbReference type="EMBL" id="NCKW01006651">
    <property type="protein sequence ID" value="POM71039.1"/>
    <property type="molecule type" value="Genomic_DNA"/>
</dbReference>
<proteinExistence type="predicted"/>
<accession>A0A2P4XZW4</accession>
<evidence type="ECO:0000313" key="2">
    <source>
        <dbReference type="EMBL" id="POM71039.1"/>
    </source>
</evidence>
<keyword evidence="3" id="KW-1185">Reference proteome</keyword>
<feature type="compositionally biased region" description="Basic and acidic residues" evidence="1">
    <location>
        <begin position="61"/>
        <end position="74"/>
    </location>
</feature>
<dbReference type="Proteomes" id="UP000237271">
    <property type="component" value="Unassembled WGS sequence"/>
</dbReference>
<reference evidence="2 3" key="1">
    <citation type="journal article" date="2017" name="Genome Biol. Evol.">
        <title>Phytophthora megakarya and P. palmivora, closely related causal agents of cacao black pod rot, underwent increases in genome sizes and gene numbers by different mechanisms.</title>
        <authorList>
            <person name="Ali S.S."/>
            <person name="Shao J."/>
            <person name="Lary D.J."/>
            <person name="Kronmiller B."/>
            <person name="Shen D."/>
            <person name="Strem M.D."/>
            <person name="Amoako-Attah I."/>
            <person name="Akrofi A.Y."/>
            <person name="Begoude B.A."/>
            <person name="Ten Hoopen G.M."/>
            <person name="Coulibaly K."/>
            <person name="Kebe B.I."/>
            <person name="Melnick R.L."/>
            <person name="Guiltinan M.J."/>
            <person name="Tyler B.M."/>
            <person name="Meinhardt L.W."/>
            <person name="Bailey B.A."/>
        </authorList>
    </citation>
    <scope>NUCLEOTIDE SEQUENCE [LARGE SCALE GENOMIC DNA]</scope>
    <source>
        <strain evidence="3">sbr112.9</strain>
    </source>
</reference>
<protein>
    <submittedName>
        <fullName evidence="2">Uncharacterized protein</fullName>
    </submittedName>
</protein>
<evidence type="ECO:0000313" key="3">
    <source>
        <dbReference type="Proteomes" id="UP000237271"/>
    </source>
</evidence>
<gene>
    <name evidence="2" type="ORF">PHPALM_12448</name>
</gene>
<dbReference type="OrthoDB" id="94756at2759"/>
<feature type="region of interest" description="Disordered" evidence="1">
    <location>
        <begin position="274"/>
        <end position="322"/>
    </location>
</feature>
<name>A0A2P4XZW4_9STRA</name>
<feature type="region of interest" description="Disordered" evidence="1">
    <location>
        <begin position="54"/>
        <end position="75"/>
    </location>
</feature>
<feature type="region of interest" description="Disordered" evidence="1">
    <location>
        <begin position="90"/>
        <end position="129"/>
    </location>
</feature>
<organism evidence="2 3">
    <name type="scientific">Phytophthora palmivora</name>
    <dbReference type="NCBI Taxonomy" id="4796"/>
    <lineage>
        <taxon>Eukaryota</taxon>
        <taxon>Sar</taxon>
        <taxon>Stramenopiles</taxon>
        <taxon>Oomycota</taxon>
        <taxon>Peronosporomycetes</taxon>
        <taxon>Peronosporales</taxon>
        <taxon>Peronosporaceae</taxon>
        <taxon>Phytophthora</taxon>
    </lineage>
</organism>
<comment type="caution">
    <text evidence="2">The sequence shown here is derived from an EMBL/GenBank/DDBJ whole genome shotgun (WGS) entry which is preliminary data.</text>
</comment>
<sequence>MISLGGGRGGSVINAHWQRLLDLLVHFKDGSAVDPAWRTMITVIAADDPGLVSTPFVSLSRPRDPDGGESKQSEPLRYLDLVRTHTSVPANTSSFKRERSSGSPTSKKHHRAPDTIQSRPSDWVEHSSHDCRTDKYPSIQAKQQALTSLTDYPVTWDDLRLDLQVLMLSGVQYPDAVEWLSDDREAHVTFRLDALFKMLVRMIYWNSLDDVYWTKYVPRRYFTMAEGVLDGLQDQGVEPEYWGPLVEGLDDDPDPNALVVEADDDEWVDENFVPEAEGDDDQGPQSSRQPDPEDLPPKSKRRRTNCDSLKSTSRKDRSCQGSTTNLAKKAFSELTSDDLRIVETPGENTGSWMHYGVRMKRGDVTATSSEQTFGFRDYAPNRYDLDLLKERTTSKERELIAFMNSKPWDKRNTRAFWEETHWLTFDTSDDASPKLAAIYLDRSKRHTSFRKEALLLLRKVTLKLPDTIWNEPGIWKYPSRICHWVLMDPSHCDPETSKTYTLLEQLVILDAAEAARTQWSSCSTDAERIAHLPKEVRKSLIPVDKRIQIRDLWKYGR</sequence>